<dbReference type="Proteomes" id="UP000231960">
    <property type="component" value="Unassembled WGS sequence"/>
</dbReference>
<dbReference type="FunFam" id="3.40.50.1820:FF:000173">
    <property type="entry name" value="Alpha/beta hydrolase"/>
    <property type="match status" value="1"/>
</dbReference>
<organism evidence="4 5">
    <name type="scientific">Avrilella dinanensis</name>
    <dbReference type="NCBI Taxonomy" id="2008672"/>
    <lineage>
        <taxon>Bacteria</taxon>
        <taxon>Pseudomonadati</taxon>
        <taxon>Bacteroidota</taxon>
        <taxon>Flavobacteriia</taxon>
        <taxon>Flavobacteriales</taxon>
        <taxon>Flavobacteriaceae</taxon>
        <taxon>Avrilella</taxon>
    </lineage>
</organism>
<reference evidence="4 5" key="1">
    <citation type="submission" date="2017-06" db="EMBL/GenBank/DDBJ databases">
        <title>Description of Avrilella dinanensis gen. nov. sp. nov.</title>
        <authorList>
            <person name="Leyer C."/>
            <person name="Sassi M."/>
            <person name="Minet J."/>
            <person name="Kayal S."/>
            <person name="Cattoir V."/>
        </authorList>
    </citation>
    <scope>NUCLEOTIDE SEQUENCE [LARGE SCALE GENOMIC DNA]</scope>
    <source>
        <strain evidence="4 5">UR159</strain>
    </source>
</reference>
<feature type="signal peptide" evidence="2">
    <location>
        <begin position="1"/>
        <end position="27"/>
    </location>
</feature>
<dbReference type="InterPro" id="IPR000639">
    <property type="entry name" value="Epox_hydrolase-like"/>
</dbReference>
<proteinExistence type="predicted"/>
<dbReference type="GO" id="GO:0004301">
    <property type="term" value="F:epoxide hydrolase activity"/>
    <property type="evidence" value="ECO:0007669"/>
    <property type="project" value="TreeGrafter"/>
</dbReference>
<dbReference type="PANTHER" id="PTHR42977:SF3">
    <property type="entry name" value="AB HYDROLASE-1 DOMAIN-CONTAINING PROTEIN"/>
    <property type="match status" value="1"/>
</dbReference>
<evidence type="ECO:0000259" key="3">
    <source>
        <dbReference type="Pfam" id="PF00561"/>
    </source>
</evidence>
<name>A0A2M9R5G7_9FLAO</name>
<dbReference type="InterPro" id="IPR000073">
    <property type="entry name" value="AB_hydrolase_1"/>
</dbReference>
<comment type="caution">
    <text evidence="4">The sequence shown here is derived from an EMBL/GenBank/DDBJ whole genome shotgun (WGS) entry which is preliminary data.</text>
</comment>
<dbReference type="OrthoDB" id="9799612at2"/>
<dbReference type="EMBL" id="NIPO01000001">
    <property type="protein sequence ID" value="PJR04108.1"/>
    <property type="molecule type" value="Genomic_DNA"/>
</dbReference>
<gene>
    <name evidence="4" type="ORF">CDL10_05890</name>
</gene>
<dbReference type="InterPro" id="IPR029058">
    <property type="entry name" value="AB_hydrolase_fold"/>
</dbReference>
<sequence>MKNNINKILLVVAIIVSALLPNSYIMAQSNNNSVNQAENTASKVYYRKINVGGHNIFYRESGPQDAPVILLLHGYPTSSHMFRNLIPILNEKYHVIAPDLPGFGYSDTPDRNEFDYTFDNLADVMQSFIDELELKRFAVYVFDYGAPTGYRLMLANPEKITGFISQNGNAYTEGLGPAWDAVKKYWASNSVEDRNALRGFVKEEELRFQYFTGVTDPELIAPETYTLDQYFLDRPESDEKQLDLIYDYQNNIDLYPKFQEYFRKYQPKALIVWGNKDPYFLPAGAEAYKRDIPSATVKFYDTGHFALETHVNEIGNDILDFMETLPD</sequence>
<accession>A0A2M9R5G7</accession>
<evidence type="ECO:0000313" key="4">
    <source>
        <dbReference type="EMBL" id="PJR04108.1"/>
    </source>
</evidence>
<evidence type="ECO:0000256" key="2">
    <source>
        <dbReference type="SAM" id="SignalP"/>
    </source>
</evidence>
<feature type="chain" id="PRO_5014864168" evidence="2">
    <location>
        <begin position="28"/>
        <end position="327"/>
    </location>
</feature>
<keyword evidence="5" id="KW-1185">Reference proteome</keyword>
<dbReference type="Gene3D" id="3.40.50.1820">
    <property type="entry name" value="alpha/beta hydrolase"/>
    <property type="match status" value="1"/>
</dbReference>
<protein>
    <submittedName>
        <fullName evidence="4">Hydrolase</fullName>
    </submittedName>
</protein>
<dbReference type="RefSeq" id="WP_100677672.1">
    <property type="nucleotide sequence ID" value="NZ_NIPO01000001.1"/>
</dbReference>
<evidence type="ECO:0000313" key="5">
    <source>
        <dbReference type="Proteomes" id="UP000231960"/>
    </source>
</evidence>
<dbReference type="InterPro" id="IPR051340">
    <property type="entry name" value="Haloalkane_dehalogenase"/>
</dbReference>
<dbReference type="SUPFAM" id="SSF53474">
    <property type="entry name" value="alpha/beta-Hydrolases"/>
    <property type="match status" value="1"/>
</dbReference>
<evidence type="ECO:0000256" key="1">
    <source>
        <dbReference type="ARBA" id="ARBA00022801"/>
    </source>
</evidence>
<dbReference type="PRINTS" id="PR00111">
    <property type="entry name" value="ABHYDROLASE"/>
</dbReference>
<feature type="domain" description="AB hydrolase-1" evidence="3">
    <location>
        <begin position="67"/>
        <end position="310"/>
    </location>
</feature>
<keyword evidence="2" id="KW-0732">Signal</keyword>
<dbReference type="AlphaFoldDB" id="A0A2M9R5G7"/>
<dbReference type="Pfam" id="PF00561">
    <property type="entry name" value="Abhydrolase_1"/>
    <property type="match status" value="1"/>
</dbReference>
<dbReference type="PANTHER" id="PTHR42977">
    <property type="entry name" value="HYDROLASE-RELATED"/>
    <property type="match status" value="1"/>
</dbReference>
<dbReference type="PRINTS" id="PR00412">
    <property type="entry name" value="EPOXHYDRLASE"/>
</dbReference>
<keyword evidence="1 4" id="KW-0378">Hydrolase</keyword>